<proteinExistence type="predicted"/>
<dbReference type="AlphaFoldDB" id="A0A4Y2BZ98"/>
<keyword evidence="2" id="KW-1185">Reference proteome</keyword>
<dbReference type="Proteomes" id="UP000499080">
    <property type="component" value="Unassembled WGS sequence"/>
</dbReference>
<sequence length="170" mass="19795">MNNDRKAIKIWVLSSSSALNQLIQKLAALIDCYGLAGCWRLFRFSSKLKTHVGYFPPEYLSGRQGAPIFWSQVRLLPQVLSSARRSLLPIEDSTPALLYESCISLHTKSSGVKTPPTYYGNQRYIFFSKMNWLIMKIKNNNNNSWWELEKEKRMLSSKIFTFVNRLFQKF</sequence>
<evidence type="ECO:0000313" key="1">
    <source>
        <dbReference type="EMBL" id="GBL97540.1"/>
    </source>
</evidence>
<comment type="caution">
    <text evidence="1">The sequence shown here is derived from an EMBL/GenBank/DDBJ whole genome shotgun (WGS) entry which is preliminary data.</text>
</comment>
<evidence type="ECO:0000313" key="2">
    <source>
        <dbReference type="Proteomes" id="UP000499080"/>
    </source>
</evidence>
<dbReference type="EMBL" id="BGPR01000130">
    <property type="protein sequence ID" value="GBL97540.1"/>
    <property type="molecule type" value="Genomic_DNA"/>
</dbReference>
<accession>A0A4Y2BZ98</accession>
<protein>
    <submittedName>
        <fullName evidence="1">Uncharacterized protein</fullName>
    </submittedName>
</protein>
<reference evidence="1 2" key="1">
    <citation type="journal article" date="2019" name="Sci. Rep.">
        <title>Orb-weaving spider Araneus ventricosus genome elucidates the spidroin gene catalogue.</title>
        <authorList>
            <person name="Kono N."/>
            <person name="Nakamura H."/>
            <person name="Ohtoshi R."/>
            <person name="Moran D.A.P."/>
            <person name="Shinohara A."/>
            <person name="Yoshida Y."/>
            <person name="Fujiwara M."/>
            <person name="Mori M."/>
            <person name="Tomita M."/>
            <person name="Arakawa K."/>
        </authorList>
    </citation>
    <scope>NUCLEOTIDE SEQUENCE [LARGE SCALE GENOMIC DNA]</scope>
</reference>
<organism evidence="1 2">
    <name type="scientific">Araneus ventricosus</name>
    <name type="common">Orbweaver spider</name>
    <name type="synonym">Epeira ventricosa</name>
    <dbReference type="NCBI Taxonomy" id="182803"/>
    <lineage>
        <taxon>Eukaryota</taxon>
        <taxon>Metazoa</taxon>
        <taxon>Ecdysozoa</taxon>
        <taxon>Arthropoda</taxon>
        <taxon>Chelicerata</taxon>
        <taxon>Arachnida</taxon>
        <taxon>Araneae</taxon>
        <taxon>Araneomorphae</taxon>
        <taxon>Entelegynae</taxon>
        <taxon>Araneoidea</taxon>
        <taxon>Araneidae</taxon>
        <taxon>Araneus</taxon>
    </lineage>
</organism>
<name>A0A4Y2BZ98_ARAVE</name>
<gene>
    <name evidence="1" type="ORF">AVEN_162991_1</name>
</gene>